<comment type="caution">
    <text evidence="7">The sequence shown here is derived from an EMBL/GenBank/DDBJ whole genome shotgun (WGS) entry which is preliminary data.</text>
</comment>
<feature type="compositionally biased region" description="Basic and acidic residues" evidence="5">
    <location>
        <begin position="730"/>
        <end position="740"/>
    </location>
</feature>
<feature type="compositionally biased region" description="Polar residues" evidence="5">
    <location>
        <begin position="419"/>
        <end position="430"/>
    </location>
</feature>
<feature type="compositionally biased region" description="Polar residues" evidence="5">
    <location>
        <begin position="778"/>
        <end position="787"/>
    </location>
</feature>
<sequence>MPSTHQAHIYHVSDDNSNSSTGSASDSESGGLLEDFLSHVFGHNMSPWSIYFNSESTGLRHAAEEADYREATDVGACGKECFGLASKRRADTNTPCSPAQGSRVRPPPSCLTGEPVLSVQGSPLPRLSHPDPAAVPHPTFISSTSLSRHRSRTSSSLVQMDTGRLRIIRKRSRFKRQDDPSSTAASTTPEPTSSTGIDPSSSSPTTFASTPPASSITVSESGSSLSPSFSPSIPILPSISIGISISIGLPSSTIEGSSISAGSPTTTTTTTTTESESTTSTSDSSSSSTLSSSSSSSSSSSYSSSSTTDSSSSPLSSSSSLPPSSSISSTQPPSSSSQSPSSPSSQPPSSQFPSSSFSASSTLSPAPSSSVPSSTSISQSLTSTTTVVPTSTLFTTFTSFTTVSSRNTSQSTSTVTSTGALNTEGASNGSNFAQNKGAIIGVAVGGVAAVIIAVILLFLFCGRWRRRRSFAAGNADPTLPVIPVVGPLRRDASRGGMSGSSSRRMLNRNYSSTETGIWRPPLTDEDDDDPTHMAQLPPLPQSPMGVTGISQGHSSSGEDISASGHGHGSSQSHDQYAYYAAANSVDSSHLGRRPSLAQQNQNQMPGFGQAAEHMAVVDLATASTPMSPTFSIGPPPPPSVPVPVALSKAPSAFAYGSSSSHGHSSSSTDDVAGGRKSGSGTSLMHTNTMKSVTSSSSGSGSHSHSHGTQPSVPRVRIQEASPTNTISGKQIDRLRGRRESTGSFKGLISRLRGGRSSTQDLGTNSGSFKGKETVAVPSPSSFYPPTASTGLRASSLLNPPLPPPVPVEPVELPMQQLGPGWIHPEPPPFPSPAPTEESSLRLPDGLLDPQLVGAALGGPGSDTHGHEITPRPSMSSLRDNIDYSRPYRGFVFNRMGSSTTFNTQDTRSIHAPSRTPAIDTPGSLFGMDDTIQERNEYFGTAL</sequence>
<keyword evidence="3 6" id="KW-1133">Transmembrane helix</keyword>
<evidence type="ECO:0000313" key="7">
    <source>
        <dbReference type="EMBL" id="KAK7034644.1"/>
    </source>
</evidence>
<keyword evidence="2 6" id="KW-0812">Transmembrane</keyword>
<feature type="compositionally biased region" description="Polar residues" evidence="5">
    <location>
        <begin position="678"/>
        <end position="693"/>
    </location>
</feature>
<feature type="region of interest" description="Disordered" evidence="5">
    <location>
        <begin position="488"/>
        <end position="572"/>
    </location>
</feature>
<proteinExistence type="predicted"/>
<keyword evidence="8" id="KW-1185">Reference proteome</keyword>
<comment type="subcellular location">
    <subcellularLocation>
        <location evidence="1">Membrane</location>
        <topology evidence="1">Single-pass membrane protein</topology>
    </subcellularLocation>
</comment>
<evidence type="ECO:0000256" key="4">
    <source>
        <dbReference type="ARBA" id="ARBA00023136"/>
    </source>
</evidence>
<evidence type="ECO:0000256" key="3">
    <source>
        <dbReference type="ARBA" id="ARBA00022989"/>
    </source>
</evidence>
<accession>A0AAW0CA51</accession>
<evidence type="ECO:0000256" key="2">
    <source>
        <dbReference type="ARBA" id="ARBA00022692"/>
    </source>
</evidence>
<evidence type="ECO:0000256" key="1">
    <source>
        <dbReference type="ARBA" id="ARBA00004167"/>
    </source>
</evidence>
<gene>
    <name evidence="7" type="ORF">VNI00_012286</name>
</gene>
<feature type="region of interest" description="Disordered" evidence="5">
    <location>
        <begin position="88"/>
        <end position="229"/>
    </location>
</feature>
<feature type="transmembrane region" description="Helical" evidence="6">
    <location>
        <begin position="438"/>
        <end position="460"/>
    </location>
</feature>
<feature type="compositionally biased region" description="Low complexity" evidence="5">
    <location>
        <begin position="405"/>
        <end position="418"/>
    </location>
</feature>
<dbReference type="EMBL" id="JAYKXP010000056">
    <property type="protein sequence ID" value="KAK7034644.1"/>
    <property type="molecule type" value="Genomic_DNA"/>
</dbReference>
<name>A0AAW0CA51_9AGAR</name>
<evidence type="ECO:0000313" key="8">
    <source>
        <dbReference type="Proteomes" id="UP001383192"/>
    </source>
</evidence>
<feature type="compositionally biased region" description="Low complexity" evidence="5">
    <location>
        <begin position="561"/>
        <end position="572"/>
    </location>
</feature>
<feature type="region of interest" description="Disordered" evidence="5">
    <location>
        <begin position="654"/>
        <end position="787"/>
    </location>
</feature>
<evidence type="ECO:0000256" key="6">
    <source>
        <dbReference type="SAM" id="Phobius"/>
    </source>
</evidence>
<feature type="region of interest" description="Disordered" evidence="5">
    <location>
        <begin position="255"/>
        <end position="382"/>
    </location>
</feature>
<dbReference type="GO" id="GO:0071944">
    <property type="term" value="C:cell periphery"/>
    <property type="evidence" value="ECO:0007669"/>
    <property type="project" value="UniProtKB-ARBA"/>
</dbReference>
<feature type="compositionally biased region" description="Low complexity" evidence="5">
    <location>
        <begin position="654"/>
        <end position="667"/>
    </location>
</feature>
<feature type="compositionally biased region" description="Low complexity" evidence="5">
    <location>
        <begin position="263"/>
        <end position="382"/>
    </location>
</feature>
<dbReference type="PANTHER" id="PTHR15549:SF30">
    <property type="entry name" value="MID2 DOMAIN-CONTAINING PROTEIN"/>
    <property type="match status" value="1"/>
</dbReference>
<feature type="compositionally biased region" description="Polar residues" evidence="5">
    <location>
        <begin position="548"/>
        <end position="558"/>
    </location>
</feature>
<feature type="region of interest" description="Disordered" evidence="5">
    <location>
        <begin position="1"/>
        <end position="29"/>
    </location>
</feature>
<reference evidence="7 8" key="1">
    <citation type="submission" date="2024-01" db="EMBL/GenBank/DDBJ databases">
        <title>A draft genome for a cacao thread blight-causing isolate of Paramarasmius palmivorus.</title>
        <authorList>
            <person name="Baruah I.K."/>
            <person name="Bukari Y."/>
            <person name="Amoako-Attah I."/>
            <person name="Meinhardt L.W."/>
            <person name="Bailey B.A."/>
            <person name="Cohen S.P."/>
        </authorList>
    </citation>
    <scope>NUCLEOTIDE SEQUENCE [LARGE SCALE GENOMIC DNA]</scope>
    <source>
        <strain evidence="7 8">GH-12</strain>
    </source>
</reference>
<evidence type="ECO:0000256" key="5">
    <source>
        <dbReference type="SAM" id="MobiDB-lite"/>
    </source>
</evidence>
<dbReference type="InterPro" id="IPR051694">
    <property type="entry name" value="Immunoregulatory_rcpt-like"/>
</dbReference>
<feature type="compositionally biased region" description="Low complexity" evidence="5">
    <location>
        <begin position="15"/>
        <end position="29"/>
    </location>
</feature>
<dbReference type="AlphaFoldDB" id="A0AAW0CA51"/>
<feature type="compositionally biased region" description="Low complexity" evidence="5">
    <location>
        <begin position="180"/>
        <end position="229"/>
    </location>
</feature>
<dbReference type="PANTHER" id="PTHR15549">
    <property type="entry name" value="PAIRED IMMUNOGLOBULIN-LIKE TYPE 2 RECEPTOR"/>
    <property type="match status" value="1"/>
</dbReference>
<protein>
    <submittedName>
        <fullName evidence="7">Uncharacterized protein</fullName>
    </submittedName>
</protein>
<feature type="compositionally biased region" description="Polar residues" evidence="5">
    <location>
        <begin position="755"/>
        <end position="767"/>
    </location>
</feature>
<keyword evidence="4 6" id="KW-0472">Membrane</keyword>
<dbReference type="Proteomes" id="UP001383192">
    <property type="component" value="Unassembled WGS sequence"/>
</dbReference>
<organism evidence="7 8">
    <name type="scientific">Paramarasmius palmivorus</name>
    <dbReference type="NCBI Taxonomy" id="297713"/>
    <lineage>
        <taxon>Eukaryota</taxon>
        <taxon>Fungi</taxon>
        <taxon>Dikarya</taxon>
        <taxon>Basidiomycota</taxon>
        <taxon>Agaricomycotina</taxon>
        <taxon>Agaricomycetes</taxon>
        <taxon>Agaricomycetidae</taxon>
        <taxon>Agaricales</taxon>
        <taxon>Marasmiineae</taxon>
        <taxon>Marasmiaceae</taxon>
        <taxon>Paramarasmius</taxon>
    </lineage>
</organism>
<dbReference type="GO" id="GO:0016020">
    <property type="term" value="C:membrane"/>
    <property type="evidence" value="ECO:0007669"/>
    <property type="project" value="UniProtKB-SubCell"/>
</dbReference>
<feature type="region of interest" description="Disordered" evidence="5">
    <location>
        <begin position="405"/>
        <end position="430"/>
    </location>
</feature>